<dbReference type="RefSeq" id="WP_380059171.1">
    <property type="nucleotide sequence ID" value="NZ_JBHSWB010000003.1"/>
</dbReference>
<organism evidence="3 4">
    <name type="scientific">Deinococcus multiflagellatus</name>
    <dbReference type="NCBI Taxonomy" id="1656887"/>
    <lineage>
        <taxon>Bacteria</taxon>
        <taxon>Thermotogati</taxon>
        <taxon>Deinococcota</taxon>
        <taxon>Deinococci</taxon>
        <taxon>Deinococcales</taxon>
        <taxon>Deinococcaceae</taxon>
        <taxon>Deinococcus</taxon>
    </lineage>
</organism>
<proteinExistence type="predicted"/>
<sequence length="48" mass="4850">MLKLTLAAFVTLLALQVPPSAARPTPIHPGGPAAPVVPLEDPTRPIGG</sequence>
<name>A0ABW1ZQZ8_9DEIO</name>
<evidence type="ECO:0000313" key="4">
    <source>
        <dbReference type="Proteomes" id="UP001596317"/>
    </source>
</evidence>
<gene>
    <name evidence="3" type="ORF">ACFP90_25550</name>
</gene>
<dbReference type="EMBL" id="JBHSWB010000003">
    <property type="protein sequence ID" value="MFC6663399.1"/>
    <property type="molecule type" value="Genomic_DNA"/>
</dbReference>
<evidence type="ECO:0000256" key="2">
    <source>
        <dbReference type="SAM" id="SignalP"/>
    </source>
</evidence>
<evidence type="ECO:0000313" key="3">
    <source>
        <dbReference type="EMBL" id="MFC6663399.1"/>
    </source>
</evidence>
<feature type="chain" id="PRO_5046439589" evidence="2">
    <location>
        <begin position="23"/>
        <end position="48"/>
    </location>
</feature>
<reference evidence="4" key="1">
    <citation type="journal article" date="2019" name="Int. J. Syst. Evol. Microbiol.">
        <title>The Global Catalogue of Microorganisms (GCM) 10K type strain sequencing project: providing services to taxonomists for standard genome sequencing and annotation.</title>
        <authorList>
            <consortium name="The Broad Institute Genomics Platform"/>
            <consortium name="The Broad Institute Genome Sequencing Center for Infectious Disease"/>
            <person name="Wu L."/>
            <person name="Ma J."/>
        </authorList>
    </citation>
    <scope>NUCLEOTIDE SEQUENCE [LARGE SCALE GENOMIC DNA]</scope>
    <source>
        <strain evidence="4">CCUG 63830</strain>
    </source>
</reference>
<keyword evidence="4" id="KW-1185">Reference proteome</keyword>
<feature type="signal peptide" evidence="2">
    <location>
        <begin position="1"/>
        <end position="22"/>
    </location>
</feature>
<accession>A0ABW1ZQZ8</accession>
<comment type="caution">
    <text evidence="3">The sequence shown here is derived from an EMBL/GenBank/DDBJ whole genome shotgun (WGS) entry which is preliminary data.</text>
</comment>
<protein>
    <submittedName>
        <fullName evidence="3">Uncharacterized protein</fullName>
    </submittedName>
</protein>
<feature type="region of interest" description="Disordered" evidence="1">
    <location>
        <begin position="20"/>
        <end position="48"/>
    </location>
</feature>
<keyword evidence="2" id="KW-0732">Signal</keyword>
<evidence type="ECO:0000256" key="1">
    <source>
        <dbReference type="SAM" id="MobiDB-lite"/>
    </source>
</evidence>
<dbReference type="Proteomes" id="UP001596317">
    <property type="component" value="Unassembled WGS sequence"/>
</dbReference>